<accession>A0A5C7B1G7</accession>
<proteinExistence type="predicted"/>
<comment type="caution">
    <text evidence="1">The sequence shown here is derived from an EMBL/GenBank/DDBJ whole genome shotgun (WGS) entry which is preliminary data.</text>
</comment>
<keyword evidence="2" id="KW-1185">Reference proteome</keyword>
<evidence type="ECO:0000313" key="1">
    <source>
        <dbReference type="EMBL" id="TXE12405.1"/>
    </source>
</evidence>
<gene>
    <name evidence="1" type="ORF">ES692_17945</name>
</gene>
<name>A0A5C7B1G7_9FLAO</name>
<protein>
    <submittedName>
        <fullName evidence="1">Uncharacterized protein</fullName>
    </submittedName>
</protein>
<dbReference type="AlphaFoldDB" id="A0A5C7B1G7"/>
<dbReference type="RefSeq" id="WP_147232248.1">
    <property type="nucleotide sequence ID" value="NZ_VOSB01000080.1"/>
</dbReference>
<organism evidence="1 2">
    <name type="scientific">Psychroserpens burtonensis</name>
    <dbReference type="NCBI Taxonomy" id="49278"/>
    <lineage>
        <taxon>Bacteria</taxon>
        <taxon>Pseudomonadati</taxon>
        <taxon>Bacteroidota</taxon>
        <taxon>Flavobacteriia</taxon>
        <taxon>Flavobacteriales</taxon>
        <taxon>Flavobacteriaceae</taxon>
        <taxon>Psychroserpens</taxon>
    </lineage>
</organism>
<dbReference type="OrthoDB" id="9853976at2"/>
<sequence>MFWNKKKKENSTSELNDKNENKTTYSERSCWIYLSEKYNEILFVPIGNTSEWSFRELDKVIIKEWPLKIGELQKCVNITLDNFEQNAIEIENNNDNWFSFKNSKAKTQKSFNSDYIVFQLKTDFTREYADGEVERFNVKSSPREWEKDRHYIIGTAHSIDTDIAQLIIDINKDCQKIRKNKSA</sequence>
<dbReference type="EMBL" id="VOSB01000080">
    <property type="protein sequence ID" value="TXE12405.1"/>
    <property type="molecule type" value="Genomic_DNA"/>
</dbReference>
<evidence type="ECO:0000313" key="2">
    <source>
        <dbReference type="Proteomes" id="UP000321938"/>
    </source>
</evidence>
<dbReference type="Proteomes" id="UP000321938">
    <property type="component" value="Unassembled WGS sequence"/>
</dbReference>
<reference evidence="1 2" key="1">
    <citation type="submission" date="2019-08" db="EMBL/GenBank/DDBJ databases">
        <title>Genome of Psychroserpens burtonensis ACAM 167.</title>
        <authorList>
            <person name="Bowman J.P."/>
        </authorList>
    </citation>
    <scope>NUCLEOTIDE SEQUENCE [LARGE SCALE GENOMIC DNA]</scope>
    <source>
        <strain evidence="1 2">ACAM 167</strain>
    </source>
</reference>